<evidence type="ECO:0000313" key="1">
    <source>
        <dbReference type="EMBL" id="PND38021.1"/>
    </source>
</evidence>
<name>A0A2N8KX71_9BURK</name>
<organism evidence="1 2">
    <name type="scientific">Kinneretia aquatilis</name>
    <dbReference type="NCBI Taxonomy" id="2070761"/>
    <lineage>
        <taxon>Bacteria</taxon>
        <taxon>Pseudomonadati</taxon>
        <taxon>Pseudomonadota</taxon>
        <taxon>Betaproteobacteria</taxon>
        <taxon>Burkholderiales</taxon>
        <taxon>Sphaerotilaceae</taxon>
        <taxon>Roseateles</taxon>
    </lineage>
</organism>
<accession>A0A2N8KX71</accession>
<proteinExistence type="predicted"/>
<keyword evidence="2" id="KW-1185">Reference proteome</keyword>
<dbReference type="AlphaFoldDB" id="A0A2N8KX71"/>
<reference evidence="1 2" key="1">
    <citation type="submission" date="2018-01" db="EMBL/GenBank/DDBJ databases">
        <title>Draft genome sequence of Paucibacter aquatile CR182 isolated from freshwater of the Nakdong River.</title>
        <authorList>
            <person name="Choi A."/>
            <person name="Chung E.J."/>
        </authorList>
    </citation>
    <scope>NUCLEOTIDE SEQUENCE [LARGE SCALE GENOMIC DNA]</scope>
    <source>
        <strain evidence="1 2">CR182</strain>
    </source>
</reference>
<evidence type="ECO:0000313" key="2">
    <source>
        <dbReference type="Proteomes" id="UP000235916"/>
    </source>
</evidence>
<gene>
    <name evidence="1" type="ORF">C1O66_11140</name>
</gene>
<sequence>MSGGGPLMIPPAGEGLPDRIAQAVLSLVAQRPESQALPSMRPADAARQATGEAAAKAALAAGSLALPPGPLGWLTVLPEMLAVWRIQSQLVADIAALYGRTAELGQAQMLYCLFRHTAAQAVRDLAVRVGGRWLVRPATTALLQRVAGQLGAKLGEKLLQKTVSRWVPVLGAAAVSAYAFYDTQQVGRVAIELFEREQVLDNPV</sequence>
<protein>
    <recommendedName>
        <fullName evidence="3">EcsC family protein</fullName>
    </recommendedName>
</protein>
<dbReference type="EMBL" id="POSP01000003">
    <property type="protein sequence ID" value="PND38021.1"/>
    <property type="molecule type" value="Genomic_DNA"/>
</dbReference>
<dbReference type="Proteomes" id="UP000235916">
    <property type="component" value="Unassembled WGS sequence"/>
</dbReference>
<dbReference type="RefSeq" id="WP_102767941.1">
    <property type="nucleotide sequence ID" value="NZ_POSP01000003.1"/>
</dbReference>
<evidence type="ECO:0008006" key="3">
    <source>
        <dbReference type="Google" id="ProtNLM"/>
    </source>
</evidence>
<comment type="caution">
    <text evidence="1">The sequence shown here is derived from an EMBL/GenBank/DDBJ whole genome shotgun (WGS) entry which is preliminary data.</text>
</comment>
<dbReference type="OrthoDB" id="9810078at2"/>